<gene>
    <name evidence="3" type="ORF">P167DRAFT_262676</name>
</gene>
<protein>
    <submittedName>
        <fullName evidence="3">Uncharacterized protein</fullName>
    </submittedName>
</protein>
<keyword evidence="2" id="KW-0812">Transmembrane</keyword>
<feature type="region of interest" description="Disordered" evidence="1">
    <location>
        <begin position="270"/>
        <end position="289"/>
    </location>
</feature>
<keyword evidence="2" id="KW-1133">Transmembrane helix</keyword>
<dbReference type="EMBL" id="ML119108">
    <property type="protein sequence ID" value="RPB16586.1"/>
    <property type="molecule type" value="Genomic_DNA"/>
</dbReference>
<feature type="compositionally biased region" description="Polar residues" evidence="1">
    <location>
        <begin position="192"/>
        <end position="206"/>
    </location>
</feature>
<evidence type="ECO:0000313" key="3">
    <source>
        <dbReference type="EMBL" id="RPB16586.1"/>
    </source>
</evidence>
<dbReference type="InParanoid" id="A0A3N4L193"/>
<dbReference type="OrthoDB" id="5385394at2759"/>
<name>A0A3N4L193_9PEZI</name>
<feature type="transmembrane region" description="Helical" evidence="2">
    <location>
        <begin position="352"/>
        <end position="373"/>
    </location>
</feature>
<dbReference type="Proteomes" id="UP000277580">
    <property type="component" value="Unassembled WGS sequence"/>
</dbReference>
<evidence type="ECO:0000256" key="1">
    <source>
        <dbReference type="SAM" id="MobiDB-lite"/>
    </source>
</evidence>
<keyword evidence="4" id="KW-1185">Reference proteome</keyword>
<reference evidence="3 4" key="1">
    <citation type="journal article" date="2018" name="Nat. Ecol. Evol.">
        <title>Pezizomycetes genomes reveal the molecular basis of ectomycorrhizal truffle lifestyle.</title>
        <authorList>
            <person name="Murat C."/>
            <person name="Payen T."/>
            <person name="Noel B."/>
            <person name="Kuo A."/>
            <person name="Morin E."/>
            <person name="Chen J."/>
            <person name="Kohler A."/>
            <person name="Krizsan K."/>
            <person name="Balestrini R."/>
            <person name="Da Silva C."/>
            <person name="Montanini B."/>
            <person name="Hainaut M."/>
            <person name="Levati E."/>
            <person name="Barry K.W."/>
            <person name="Belfiori B."/>
            <person name="Cichocki N."/>
            <person name="Clum A."/>
            <person name="Dockter R.B."/>
            <person name="Fauchery L."/>
            <person name="Guy J."/>
            <person name="Iotti M."/>
            <person name="Le Tacon F."/>
            <person name="Lindquist E.A."/>
            <person name="Lipzen A."/>
            <person name="Malagnac F."/>
            <person name="Mello A."/>
            <person name="Molinier V."/>
            <person name="Miyauchi S."/>
            <person name="Poulain J."/>
            <person name="Riccioni C."/>
            <person name="Rubini A."/>
            <person name="Sitrit Y."/>
            <person name="Splivallo R."/>
            <person name="Traeger S."/>
            <person name="Wang M."/>
            <person name="Zifcakova L."/>
            <person name="Wipf D."/>
            <person name="Zambonelli A."/>
            <person name="Paolocci F."/>
            <person name="Nowrousian M."/>
            <person name="Ottonello S."/>
            <person name="Baldrian P."/>
            <person name="Spatafora J.W."/>
            <person name="Henrissat B."/>
            <person name="Nagy L.G."/>
            <person name="Aury J.M."/>
            <person name="Wincker P."/>
            <person name="Grigoriev I.V."/>
            <person name="Bonfante P."/>
            <person name="Martin F.M."/>
        </authorList>
    </citation>
    <scope>NUCLEOTIDE SEQUENCE [LARGE SCALE GENOMIC DNA]</scope>
    <source>
        <strain evidence="3 4">CCBAS932</strain>
    </source>
</reference>
<evidence type="ECO:0000313" key="4">
    <source>
        <dbReference type="Proteomes" id="UP000277580"/>
    </source>
</evidence>
<accession>A0A3N4L193</accession>
<organism evidence="3 4">
    <name type="scientific">Morchella conica CCBAS932</name>
    <dbReference type="NCBI Taxonomy" id="1392247"/>
    <lineage>
        <taxon>Eukaryota</taxon>
        <taxon>Fungi</taxon>
        <taxon>Dikarya</taxon>
        <taxon>Ascomycota</taxon>
        <taxon>Pezizomycotina</taxon>
        <taxon>Pezizomycetes</taxon>
        <taxon>Pezizales</taxon>
        <taxon>Morchellaceae</taxon>
        <taxon>Morchella</taxon>
    </lineage>
</organism>
<sequence length="383" mass="41664">MFVQEMEVSRESLVQNLTGLKSLLRLNADGIGDDEDLATLLSSTRLALDRFEGDLLGNQHIIREDVITPDTLPPSSMTSQRFSLDSLSSTWQSTPNSLLFTSPRDSLSRKFGFMESVKDIQESAEQEEEEEEAGQNDVAFQRLSMLLAGLQAQAEAAVGSPTGPLRQFGALKPPAEIKEEEEDEEFGRGATLSRTSPSANPSMATTTSSAIGFNTSCPGTPRLATSFHRSSSSVPLVSLRHSRKNSRVIIDKDGDTFGIPLSPMIPVSTASKPHTFELPPTPPPTLRKRPIGLDLAPPKSGISSSLPSPAVLSRHNSYLVTDTDLETLLSDFLEQTQIRNIEGAYDIMFTRIWAYLFGSGIVWAIIGWLLGWGCSECNCSAVS</sequence>
<evidence type="ECO:0000256" key="2">
    <source>
        <dbReference type="SAM" id="Phobius"/>
    </source>
</evidence>
<keyword evidence="2" id="KW-0472">Membrane</keyword>
<dbReference type="AlphaFoldDB" id="A0A3N4L193"/>
<feature type="region of interest" description="Disordered" evidence="1">
    <location>
        <begin position="158"/>
        <end position="206"/>
    </location>
</feature>
<proteinExistence type="predicted"/>